<feature type="transmembrane region" description="Helical" evidence="1">
    <location>
        <begin position="86"/>
        <end position="108"/>
    </location>
</feature>
<dbReference type="RefSeq" id="WP_068163718.1">
    <property type="nucleotide sequence ID" value="NZ_JXJX01000010.1"/>
</dbReference>
<feature type="transmembrane region" description="Helical" evidence="1">
    <location>
        <begin position="355"/>
        <end position="372"/>
    </location>
</feature>
<keyword evidence="1" id="KW-0812">Transmembrane</keyword>
<feature type="transmembrane region" description="Helical" evidence="1">
    <location>
        <begin position="155"/>
        <end position="177"/>
    </location>
</feature>
<dbReference type="STRING" id="1348632.GCA_001591745_01440"/>
<dbReference type="EMBL" id="JXJX01000010">
    <property type="protein sequence ID" value="PCS06048.1"/>
    <property type="molecule type" value="Genomic_DNA"/>
</dbReference>
<gene>
    <name evidence="2" type="ORF">RU87_GL000244</name>
</gene>
<keyword evidence="1" id="KW-1133">Transmembrane helix</keyword>
<feature type="transmembrane region" description="Helical" evidence="1">
    <location>
        <begin position="225"/>
        <end position="247"/>
    </location>
</feature>
<name>A0A2A5RY19_9LACT</name>
<accession>A0A2A5RY19</accession>
<feature type="transmembrane region" description="Helical" evidence="1">
    <location>
        <begin position="48"/>
        <end position="66"/>
    </location>
</feature>
<proteinExistence type="predicted"/>
<feature type="transmembrane region" description="Helical" evidence="1">
    <location>
        <begin position="293"/>
        <end position="312"/>
    </location>
</feature>
<dbReference type="AlphaFoldDB" id="A0A2A5RY19"/>
<feature type="transmembrane region" description="Helical" evidence="1">
    <location>
        <begin position="120"/>
        <end position="143"/>
    </location>
</feature>
<comment type="caution">
    <text evidence="2">The sequence shown here is derived from an EMBL/GenBank/DDBJ whole genome shotgun (WGS) entry which is preliminary data.</text>
</comment>
<evidence type="ECO:0000313" key="2">
    <source>
        <dbReference type="EMBL" id="PCS06048.1"/>
    </source>
</evidence>
<feature type="transmembrane region" description="Helical" evidence="1">
    <location>
        <begin position="324"/>
        <end position="349"/>
    </location>
</feature>
<evidence type="ECO:0000313" key="3">
    <source>
        <dbReference type="Proteomes" id="UP000242246"/>
    </source>
</evidence>
<keyword evidence="1" id="KW-0472">Membrane</keyword>
<sequence length="403" mass="45139">MNLNLQIPDDLYDKLARNNDMGAVLSPDTLVIKATDNTNTYQNTTIRWTLLPALISGLVAWLIFAMKHIRLVPLVSDTFSISEVGAFLGVISGLISFIVTLTFSRGIASFSTGRLTRIRNFITLTTAHTILLYAFYSLFFYVIDFAFIGAQFDAFTASWLILIIVAIGNYSMIYSALSLTFARITTIFSLTTIGGLFLSMITNTNPNWWQINFSFLGTQNAGNKWQFNMTLIFSAFLMLTLTDYIFGDIIDKNKLSKQLYTKLTILRVLFGLICLSLGLIGTFENVANSWLHTAHNFAAKSMVVLMLVIILLQKYLVPNISKEFLILSYTFAGSMVALIVLFMGVHYISLTAFEILGYGLGFTWLILCLQNLKQTLTPPITYNIKLTGDKHIVIVKKTNDISV</sequence>
<feature type="transmembrane region" description="Helical" evidence="1">
    <location>
        <begin position="184"/>
        <end position="205"/>
    </location>
</feature>
<dbReference type="OrthoDB" id="2329326at2"/>
<dbReference type="Proteomes" id="UP000242246">
    <property type="component" value="Unassembled WGS sequence"/>
</dbReference>
<organism evidence="2 3">
    <name type="scientific">Pseudolactococcus plantarum</name>
    <dbReference type="NCBI Taxonomy" id="1365"/>
    <lineage>
        <taxon>Bacteria</taxon>
        <taxon>Bacillati</taxon>
        <taxon>Bacillota</taxon>
        <taxon>Bacilli</taxon>
        <taxon>Lactobacillales</taxon>
        <taxon>Streptococcaceae</taxon>
        <taxon>Pseudolactococcus</taxon>
    </lineage>
</organism>
<keyword evidence="3" id="KW-1185">Reference proteome</keyword>
<evidence type="ECO:0000256" key="1">
    <source>
        <dbReference type="SAM" id="Phobius"/>
    </source>
</evidence>
<protein>
    <submittedName>
        <fullName evidence="2">ABC transporter</fullName>
    </submittedName>
</protein>
<reference evidence="2 3" key="1">
    <citation type="submission" date="2014-12" db="EMBL/GenBank/DDBJ databases">
        <title>Draft genome sequences of 10 type strains of Lactococcus.</title>
        <authorList>
            <person name="Sun Z."/>
            <person name="Zhong Z."/>
            <person name="Liu W."/>
            <person name="Zhang W."/>
            <person name="Zhang H."/>
        </authorList>
    </citation>
    <scope>NUCLEOTIDE SEQUENCE [LARGE SCALE GENOMIC DNA]</scope>
    <source>
        <strain evidence="2 3">DSM 20686</strain>
    </source>
</reference>
<feature type="transmembrane region" description="Helical" evidence="1">
    <location>
        <begin position="259"/>
        <end position="281"/>
    </location>
</feature>